<dbReference type="Proteomes" id="UP000823388">
    <property type="component" value="Chromosome 1N"/>
</dbReference>
<dbReference type="EMBL" id="CM029038">
    <property type="protein sequence ID" value="KAG2652113.1"/>
    <property type="molecule type" value="Genomic_DNA"/>
</dbReference>
<proteinExistence type="predicted"/>
<comment type="caution">
    <text evidence="1">The sequence shown here is derived from an EMBL/GenBank/DDBJ whole genome shotgun (WGS) entry which is preliminary data.</text>
</comment>
<name>A0A8T0X471_PANVG</name>
<gene>
    <name evidence="1" type="ORF">PVAP13_1NG333700</name>
</gene>
<protein>
    <submittedName>
        <fullName evidence="1">Uncharacterized protein</fullName>
    </submittedName>
</protein>
<organism evidence="1 2">
    <name type="scientific">Panicum virgatum</name>
    <name type="common">Blackwell switchgrass</name>
    <dbReference type="NCBI Taxonomy" id="38727"/>
    <lineage>
        <taxon>Eukaryota</taxon>
        <taxon>Viridiplantae</taxon>
        <taxon>Streptophyta</taxon>
        <taxon>Embryophyta</taxon>
        <taxon>Tracheophyta</taxon>
        <taxon>Spermatophyta</taxon>
        <taxon>Magnoliopsida</taxon>
        <taxon>Liliopsida</taxon>
        <taxon>Poales</taxon>
        <taxon>Poaceae</taxon>
        <taxon>PACMAD clade</taxon>
        <taxon>Panicoideae</taxon>
        <taxon>Panicodae</taxon>
        <taxon>Paniceae</taxon>
        <taxon>Panicinae</taxon>
        <taxon>Panicum</taxon>
        <taxon>Panicum sect. Hiantes</taxon>
    </lineage>
</organism>
<accession>A0A8T0X471</accession>
<reference evidence="1" key="1">
    <citation type="submission" date="2020-05" db="EMBL/GenBank/DDBJ databases">
        <title>WGS assembly of Panicum virgatum.</title>
        <authorList>
            <person name="Lovell J.T."/>
            <person name="Jenkins J."/>
            <person name="Shu S."/>
            <person name="Juenger T.E."/>
            <person name="Schmutz J."/>
        </authorList>
    </citation>
    <scope>NUCLEOTIDE SEQUENCE</scope>
    <source>
        <strain evidence="1">AP13</strain>
    </source>
</reference>
<keyword evidence="2" id="KW-1185">Reference proteome</keyword>
<evidence type="ECO:0000313" key="2">
    <source>
        <dbReference type="Proteomes" id="UP000823388"/>
    </source>
</evidence>
<sequence>MLLELLRAIIQTEQRRPLSASQLLPMLIQTTTGIRTASNYKGHVRVLEIICRSYLLAVKTIRRWQYDSCRILHGPDEWTVRRPIG</sequence>
<evidence type="ECO:0000313" key="1">
    <source>
        <dbReference type="EMBL" id="KAG2652113.1"/>
    </source>
</evidence>
<dbReference type="AlphaFoldDB" id="A0A8T0X471"/>